<feature type="domain" description="Glycosyltransferase subfamily 4-like N-terminal" evidence="2">
    <location>
        <begin position="17"/>
        <end position="163"/>
    </location>
</feature>
<dbReference type="Proteomes" id="UP000335415">
    <property type="component" value="Unassembled WGS sequence"/>
</dbReference>
<accession>A0A5J5FUR6</accession>
<keyword evidence="4" id="KW-1185">Reference proteome</keyword>
<evidence type="ECO:0000259" key="1">
    <source>
        <dbReference type="Pfam" id="PF00534"/>
    </source>
</evidence>
<dbReference type="SUPFAM" id="SSF53756">
    <property type="entry name" value="UDP-Glycosyltransferase/glycogen phosphorylase"/>
    <property type="match status" value="1"/>
</dbReference>
<evidence type="ECO:0000313" key="4">
    <source>
        <dbReference type="Proteomes" id="UP000335415"/>
    </source>
</evidence>
<dbReference type="Pfam" id="PF13439">
    <property type="entry name" value="Glyco_transf_4"/>
    <property type="match status" value="1"/>
</dbReference>
<dbReference type="InterPro" id="IPR028098">
    <property type="entry name" value="Glyco_trans_4-like_N"/>
</dbReference>
<dbReference type="Pfam" id="PF00534">
    <property type="entry name" value="Glycos_transf_1"/>
    <property type="match status" value="1"/>
</dbReference>
<dbReference type="RefSeq" id="WP_150436787.1">
    <property type="nucleotide sequence ID" value="NZ_VYKJ01000012.1"/>
</dbReference>
<dbReference type="OrthoDB" id="9777346at2"/>
<sequence length="353" mass="40049">MQQRKIAIVIENIAEKGGTERVASSLANALAGRFGYRVDLLSISGDRSFYPLAPEVRLRFMRGKTPGWSWRLAWFMRAGRYDSIITISMGRLSVIMVPCLRLLCPRSRLLLSEHVSFHQYPWPMKWLKLLVYLLGDRTILLTQKDLRNIRRWVPADKCLVIENVSPFPLQPPRHEAQPPVALAVGRLCFQKGFDRLIAAWQQIATRPAAGDWRLHIVGDGPDRAALQRQIDQAGLSDRIMLLPATPNIADHYRRASLLLLTSRYEGLPMVLIEAMSFGLPLVAFDCQTGPAELIEHDGNGYLVTEGDIAAFSERTLALIENAPLRARFARRSLEKAQRFSPERIYSQWQQLIA</sequence>
<proteinExistence type="predicted"/>
<name>A0A5J5FUR6_9GAMM</name>
<evidence type="ECO:0000313" key="3">
    <source>
        <dbReference type="EMBL" id="KAA8996987.1"/>
    </source>
</evidence>
<dbReference type="PANTHER" id="PTHR12526:SF630">
    <property type="entry name" value="GLYCOSYLTRANSFERASE"/>
    <property type="match status" value="1"/>
</dbReference>
<evidence type="ECO:0000259" key="2">
    <source>
        <dbReference type="Pfam" id="PF13439"/>
    </source>
</evidence>
<dbReference type="Gene3D" id="3.40.50.2000">
    <property type="entry name" value="Glycogen Phosphorylase B"/>
    <property type="match status" value="2"/>
</dbReference>
<keyword evidence="3" id="KW-0808">Transferase</keyword>
<dbReference type="GO" id="GO:0016757">
    <property type="term" value="F:glycosyltransferase activity"/>
    <property type="evidence" value="ECO:0007669"/>
    <property type="project" value="InterPro"/>
</dbReference>
<dbReference type="InterPro" id="IPR001296">
    <property type="entry name" value="Glyco_trans_1"/>
</dbReference>
<feature type="domain" description="Glycosyl transferase family 1" evidence="1">
    <location>
        <begin position="174"/>
        <end position="331"/>
    </location>
</feature>
<comment type="caution">
    <text evidence="3">The sequence shown here is derived from an EMBL/GenBank/DDBJ whole genome shotgun (WGS) entry which is preliminary data.</text>
</comment>
<reference evidence="3 4" key="1">
    <citation type="submission" date="2019-09" db="EMBL/GenBank/DDBJ databases">
        <authorList>
            <person name="Li Y."/>
        </authorList>
    </citation>
    <scope>NUCLEOTIDE SEQUENCE [LARGE SCALE GENOMIC DNA]</scope>
    <source>
        <strain evidence="3 4">L3-3HA</strain>
    </source>
</reference>
<dbReference type="GO" id="GO:1901135">
    <property type="term" value="P:carbohydrate derivative metabolic process"/>
    <property type="evidence" value="ECO:0007669"/>
    <property type="project" value="UniProtKB-ARBA"/>
</dbReference>
<dbReference type="CDD" id="cd03820">
    <property type="entry name" value="GT4_AmsD-like"/>
    <property type="match status" value="1"/>
</dbReference>
<gene>
    <name evidence="3" type="ORF">FJU30_20260</name>
</gene>
<organism evidence="3 4">
    <name type="scientific">Affinibrenneria salicis</name>
    <dbReference type="NCBI Taxonomy" id="2590031"/>
    <lineage>
        <taxon>Bacteria</taxon>
        <taxon>Pseudomonadati</taxon>
        <taxon>Pseudomonadota</taxon>
        <taxon>Gammaproteobacteria</taxon>
        <taxon>Enterobacterales</taxon>
        <taxon>Pectobacteriaceae</taxon>
        <taxon>Affinibrenneria</taxon>
    </lineage>
</organism>
<dbReference type="PANTHER" id="PTHR12526">
    <property type="entry name" value="GLYCOSYLTRANSFERASE"/>
    <property type="match status" value="1"/>
</dbReference>
<protein>
    <submittedName>
        <fullName evidence="3">Glycosyltransferase family 4 protein</fullName>
    </submittedName>
</protein>
<dbReference type="AlphaFoldDB" id="A0A5J5FUR6"/>
<dbReference type="EMBL" id="VYKJ01000012">
    <property type="protein sequence ID" value="KAA8996987.1"/>
    <property type="molecule type" value="Genomic_DNA"/>
</dbReference>